<name>A0A7J8I8H1_MOLMO</name>
<dbReference type="EMBL" id="JACASF010000004">
    <property type="protein sequence ID" value="KAF6480883.1"/>
    <property type="molecule type" value="Genomic_DNA"/>
</dbReference>
<proteinExistence type="predicted"/>
<dbReference type="Proteomes" id="UP000550707">
    <property type="component" value="Unassembled WGS sequence"/>
</dbReference>
<keyword evidence="3" id="KW-1185">Reference proteome</keyword>
<reference evidence="2 3" key="1">
    <citation type="journal article" date="2020" name="Nature">
        <title>Six reference-quality genomes reveal evolution of bat adaptations.</title>
        <authorList>
            <person name="Jebb D."/>
            <person name="Huang Z."/>
            <person name="Pippel M."/>
            <person name="Hughes G.M."/>
            <person name="Lavrichenko K."/>
            <person name="Devanna P."/>
            <person name="Winkler S."/>
            <person name="Jermiin L.S."/>
            <person name="Skirmuntt E.C."/>
            <person name="Katzourakis A."/>
            <person name="Burkitt-Gray L."/>
            <person name="Ray D.A."/>
            <person name="Sullivan K.A.M."/>
            <person name="Roscito J.G."/>
            <person name="Kirilenko B.M."/>
            <person name="Davalos L.M."/>
            <person name="Corthals A.P."/>
            <person name="Power M.L."/>
            <person name="Jones G."/>
            <person name="Ransome R.D."/>
            <person name="Dechmann D.K.N."/>
            <person name="Locatelli A.G."/>
            <person name="Puechmaille S.J."/>
            <person name="Fedrigo O."/>
            <person name="Jarvis E.D."/>
            <person name="Hiller M."/>
            <person name="Vernes S.C."/>
            <person name="Myers E.W."/>
            <person name="Teeling E.C."/>
        </authorList>
    </citation>
    <scope>NUCLEOTIDE SEQUENCE [LARGE SCALE GENOMIC DNA]</scope>
    <source>
        <strain evidence="2">MMolMol1</strain>
        <tissue evidence="2">Muscle</tissue>
    </source>
</reference>
<gene>
    <name evidence="2" type="ORF">HJG59_010677</name>
</gene>
<evidence type="ECO:0000313" key="2">
    <source>
        <dbReference type="EMBL" id="KAF6480883.1"/>
    </source>
</evidence>
<evidence type="ECO:0000313" key="3">
    <source>
        <dbReference type="Proteomes" id="UP000550707"/>
    </source>
</evidence>
<feature type="region of interest" description="Disordered" evidence="1">
    <location>
        <begin position="66"/>
        <end position="91"/>
    </location>
</feature>
<protein>
    <submittedName>
        <fullName evidence="2">Uncharacterized protein</fullName>
    </submittedName>
</protein>
<dbReference type="AlphaFoldDB" id="A0A7J8I8H1"/>
<comment type="caution">
    <text evidence="2">The sequence shown here is derived from an EMBL/GenBank/DDBJ whole genome shotgun (WGS) entry which is preliminary data.</text>
</comment>
<accession>A0A7J8I8H1</accession>
<dbReference type="InParanoid" id="A0A7J8I8H1"/>
<evidence type="ECO:0000256" key="1">
    <source>
        <dbReference type="SAM" id="MobiDB-lite"/>
    </source>
</evidence>
<sequence>MKAKKSFFLVGTQIFDLGCVSGNILSGPTLGPTSCCDFRPLEFRAPSLPPAVALGPAGSSYFRQESPAARTWKPAQKRLPPSPLSSFTQARSSACGGGCWACRGASLLAWSWVCGGPGGSGATPRPGRSRTSSSQ</sequence>
<organism evidence="2 3">
    <name type="scientific">Molossus molossus</name>
    <name type="common">Pallas' mastiff bat</name>
    <name type="synonym">Vespertilio molossus</name>
    <dbReference type="NCBI Taxonomy" id="27622"/>
    <lineage>
        <taxon>Eukaryota</taxon>
        <taxon>Metazoa</taxon>
        <taxon>Chordata</taxon>
        <taxon>Craniata</taxon>
        <taxon>Vertebrata</taxon>
        <taxon>Euteleostomi</taxon>
        <taxon>Mammalia</taxon>
        <taxon>Eutheria</taxon>
        <taxon>Laurasiatheria</taxon>
        <taxon>Chiroptera</taxon>
        <taxon>Yangochiroptera</taxon>
        <taxon>Molossidae</taxon>
        <taxon>Molossus</taxon>
    </lineage>
</organism>